<accession>A0ABW6KI42</accession>
<proteinExistence type="predicted"/>
<dbReference type="InterPro" id="IPR036465">
    <property type="entry name" value="vWFA_dom_sf"/>
</dbReference>
<dbReference type="Gene3D" id="3.40.50.410">
    <property type="entry name" value="von Willebrand factor, type A domain"/>
    <property type="match status" value="1"/>
</dbReference>
<sequence>MKSFKHLLVVLSTIIFILVGCKQDEQKNVENNSVVDTTNNEDKEKNEDPEEEEKEANAKVKVSVDPLPSTYQELAARPVGEYHDFSFLLNEEDINRMLETFSDLPDVSKQPTNEELDYFYQELLAKVQKDFIGPEDIISRLRFQAMGSPEMEDSRYQFKENLNVLILLDASGSMKEAVNGKPKMDAAKDAIKNFVKQLPEEANIAIRVYGHKGSGSDIDKNLSCTSSEIVYPLSTYNPSDFDSALNTIQPSGWTPIELAINEAKKDLSTFNGEDNTNIVYLVSDGISTCDDNPIRAAKELYNSNISPIINVIGFDIDSKGQNQMRELVKATEGIYASASDENELVKELSKLNDLAETWKKWRDQGKKSIELEKLNNGLEIFSYIAQEESKNESERTIIYLILSQFWQNELLDVNSRVYLEEKNNQYHFWIREEIERFNDELKALNDISYTEAIKALEEKYEQNTQ</sequence>
<feature type="domain" description="VWFA" evidence="2">
    <location>
        <begin position="163"/>
        <end position="354"/>
    </location>
</feature>
<protein>
    <submittedName>
        <fullName evidence="3">VWA domain-containing protein</fullName>
    </submittedName>
</protein>
<dbReference type="Proteomes" id="UP001601059">
    <property type="component" value="Unassembled WGS sequence"/>
</dbReference>
<dbReference type="RefSeq" id="WP_389364765.1">
    <property type="nucleotide sequence ID" value="NZ_JBIACK010000020.1"/>
</dbReference>
<dbReference type="PROSITE" id="PS50234">
    <property type="entry name" value="VWFA"/>
    <property type="match status" value="1"/>
</dbReference>
<name>A0ABW6KI42_9BACI</name>
<evidence type="ECO:0000259" key="2">
    <source>
        <dbReference type="PROSITE" id="PS50234"/>
    </source>
</evidence>
<evidence type="ECO:0000313" key="3">
    <source>
        <dbReference type="EMBL" id="MFE8703872.1"/>
    </source>
</evidence>
<evidence type="ECO:0000313" key="4">
    <source>
        <dbReference type="Proteomes" id="UP001601059"/>
    </source>
</evidence>
<evidence type="ECO:0000256" key="1">
    <source>
        <dbReference type="SAM" id="MobiDB-lite"/>
    </source>
</evidence>
<feature type="region of interest" description="Disordered" evidence="1">
    <location>
        <begin position="30"/>
        <end position="57"/>
    </location>
</feature>
<dbReference type="EMBL" id="JBIACK010000020">
    <property type="protein sequence ID" value="MFE8703872.1"/>
    <property type="molecule type" value="Genomic_DNA"/>
</dbReference>
<dbReference type="PROSITE" id="PS51257">
    <property type="entry name" value="PROKAR_LIPOPROTEIN"/>
    <property type="match status" value="1"/>
</dbReference>
<dbReference type="Pfam" id="PF00092">
    <property type="entry name" value="VWA"/>
    <property type="match status" value="1"/>
</dbReference>
<dbReference type="SMART" id="SM00327">
    <property type="entry name" value="VWA"/>
    <property type="match status" value="1"/>
</dbReference>
<reference evidence="3 4" key="1">
    <citation type="submission" date="2024-08" db="EMBL/GenBank/DDBJ databases">
        <title>Two novel Cytobacillus novel species.</title>
        <authorList>
            <person name="Liu G."/>
        </authorList>
    </citation>
    <scope>NUCLEOTIDE SEQUENCE [LARGE SCALE GENOMIC DNA]</scope>
    <source>
        <strain evidence="3 4">FJAT-54145</strain>
    </source>
</reference>
<comment type="caution">
    <text evidence="3">The sequence shown here is derived from an EMBL/GenBank/DDBJ whole genome shotgun (WGS) entry which is preliminary data.</text>
</comment>
<dbReference type="InterPro" id="IPR002035">
    <property type="entry name" value="VWF_A"/>
</dbReference>
<organism evidence="3 4">
    <name type="scientific">Cytobacillus spartinae</name>
    <dbReference type="NCBI Taxonomy" id="3299023"/>
    <lineage>
        <taxon>Bacteria</taxon>
        <taxon>Bacillati</taxon>
        <taxon>Bacillota</taxon>
        <taxon>Bacilli</taxon>
        <taxon>Bacillales</taxon>
        <taxon>Bacillaceae</taxon>
        <taxon>Cytobacillus</taxon>
    </lineage>
</organism>
<dbReference type="SUPFAM" id="SSF53300">
    <property type="entry name" value="vWA-like"/>
    <property type="match status" value="1"/>
</dbReference>
<keyword evidence="4" id="KW-1185">Reference proteome</keyword>
<gene>
    <name evidence="3" type="ORF">ACFYKX_25195</name>
</gene>